<dbReference type="Proteomes" id="UP000077051">
    <property type="component" value="Unassembled WGS sequence"/>
</dbReference>
<dbReference type="InterPro" id="IPR018152">
    <property type="entry name" value="SOD_Cu/Zn_BS"/>
</dbReference>
<dbReference type="OrthoDB" id="2015551at2759"/>
<comment type="cofactor">
    <cofactor evidence="9">
        <name>Cu cation</name>
        <dbReference type="ChEBI" id="CHEBI:23378"/>
    </cofactor>
    <text evidence="9">Binds 1 copper ion per subunit.</text>
</comment>
<evidence type="ECO:0000256" key="10">
    <source>
        <dbReference type="SAM" id="SignalP"/>
    </source>
</evidence>
<dbReference type="InterPro" id="IPR036423">
    <property type="entry name" value="SOD-like_Cu/Zn_dom_sf"/>
</dbReference>
<keyword evidence="10" id="KW-0732">Signal</keyword>
<evidence type="ECO:0000256" key="9">
    <source>
        <dbReference type="RuleBase" id="RU000393"/>
    </source>
</evidence>
<evidence type="ECO:0000256" key="5">
    <source>
        <dbReference type="ARBA" id="ARBA00023002"/>
    </source>
</evidence>
<dbReference type="EMBL" id="AMYB01000004">
    <property type="protein sequence ID" value="OAD03770.1"/>
    <property type="molecule type" value="Genomic_DNA"/>
</dbReference>
<evidence type="ECO:0000256" key="2">
    <source>
        <dbReference type="ARBA" id="ARBA00022723"/>
    </source>
</evidence>
<proteinExistence type="inferred from homology"/>
<evidence type="ECO:0000256" key="7">
    <source>
        <dbReference type="ARBA" id="ARBA00023157"/>
    </source>
</evidence>
<dbReference type="FunFam" id="2.60.40.200:FF:000003">
    <property type="entry name" value="Superoxide dismutase [Cu-Zn], chloroplastic"/>
    <property type="match status" value="1"/>
</dbReference>
<evidence type="ECO:0000256" key="4">
    <source>
        <dbReference type="ARBA" id="ARBA00022862"/>
    </source>
</evidence>
<organism evidence="12 13">
    <name type="scientific">Mucor lusitanicus CBS 277.49</name>
    <dbReference type="NCBI Taxonomy" id="747725"/>
    <lineage>
        <taxon>Eukaryota</taxon>
        <taxon>Fungi</taxon>
        <taxon>Fungi incertae sedis</taxon>
        <taxon>Mucoromycota</taxon>
        <taxon>Mucoromycotina</taxon>
        <taxon>Mucoromycetes</taxon>
        <taxon>Mucorales</taxon>
        <taxon>Mucorineae</taxon>
        <taxon>Mucoraceae</taxon>
        <taxon>Mucor</taxon>
    </lineage>
</organism>
<dbReference type="CDD" id="cd00305">
    <property type="entry name" value="Cu-Zn_Superoxide_Dismutase"/>
    <property type="match status" value="1"/>
</dbReference>
<protein>
    <recommendedName>
        <fullName evidence="9">Superoxide dismutase [Cu-Zn]</fullName>
        <ecNumber evidence="9">1.15.1.1</ecNumber>
    </recommendedName>
</protein>
<sequence length="189" mass="19289">MKFSIAAITAALVASALSPAYCKPTPHMPPQEAMSAIAFLSGPNATVSGTVTFKQPDPSSATQIFANLTGLTEGKHGIHVHQFGDLSNGCASLGPHYNPFNHTHGGPEGEQRHAGDFGNIIANADGTATLNLTIDTIHLSGPFSILGRGIVLHSGEDDLGLGNSPLSNTTGNSGERSACGVIGYASITA</sequence>
<dbReference type="PROSITE" id="PS00087">
    <property type="entry name" value="SOD_CU_ZN_1"/>
    <property type="match status" value="1"/>
</dbReference>
<dbReference type="PRINTS" id="PR00068">
    <property type="entry name" value="CUZNDISMTASE"/>
</dbReference>
<comment type="caution">
    <text evidence="12">The sequence shown here is derived from an EMBL/GenBank/DDBJ whole genome shotgun (WGS) entry which is preliminary data.</text>
</comment>
<feature type="chain" id="PRO_5007898801" description="Superoxide dismutase [Cu-Zn]" evidence="10">
    <location>
        <begin position="23"/>
        <end position="189"/>
    </location>
</feature>
<keyword evidence="5 9" id="KW-0560">Oxidoreductase</keyword>
<dbReference type="Pfam" id="PF00080">
    <property type="entry name" value="Sod_Cu"/>
    <property type="match status" value="1"/>
</dbReference>
<dbReference type="GO" id="GO:0005507">
    <property type="term" value="F:copper ion binding"/>
    <property type="evidence" value="ECO:0007669"/>
    <property type="project" value="InterPro"/>
</dbReference>
<feature type="signal peptide" evidence="10">
    <location>
        <begin position="1"/>
        <end position="22"/>
    </location>
</feature>
<keyword evidence="3 9" id="KW-0862">Zinc</keyword>
<comment type="similarity">
    <text evidence="1 9">Belongs to the Cu-Zn superoxide dismutase family.</text>
</comment>
<comment type="cofactor">
    <cofactor evidence="9">
        <name>Zn(2+)</name>
        <dbReference type="ChEBI" id="CHEBI:29105"/>
    </cofactor>
    <text evidence="9">Binds 1 zinc ion per subunit.</text>
</comment>
<reference evidence="12 13" key="1">
    <citation type="submission" date="2015-06" db="EMBL/GenBank/DDBJ databases">
        <title>Expansion of signal transduction pathways in fungi by whole-genome duplication.</title>
        <authorList>
            <consortium name="DOE Joint Genome Institute"/>
            <person name="Corrochano L.M."/>
            <person name="Kuo A."/>
            <person name="Marcet-Houben M."/>
            <person name="Polaino S."/>
            <person name="Salamov A."/>
            <person name="Villalobos J.M."/>
            <person name="Alvarez M.I."/>
            <person name="Avalos J."/>
            <person name="Benito E.P."/>
            <person name="Benoit I."/>
            <person name="Burger G."/>
            <person name="Camino L.P."/>
            <person name="Canovas D."/>
            <person name="Cerda-Olmedo E."/>
            <person name="Cheng J.-F."/>
            <person name="Dominguez A."/>
            <person name="Elias M."/>
            <person name="Eslava A.P."/>
            <person name="Glaser F."/>
            <person name="Grimwood J."/>
            <person name="Gutierrez G."/>
            <person name="Heitman J."/>
            <person name="Henrissat B."/>
            <person name="Iturriaga E.A."/>
            <person name="Lang B.F."/>
            <person name="Lavin J.L."/>
            <person name="Lee S."/>
            <person name="Li W."/>
            <person name="Lindquist E."/>
            <person name="Lopez-Garcia S."/>
            <person name="Luque E.M."/>
            <person name="Marcos A.T."/>
            <person name="Martin J."/>
            <person name="Mccluskey K."/>
            <person name="Medina H.R."/>
            <person name="Miralles-Duran A."/>
            <person name="Miyazaki A."/>
            <person name="Munoz-Torres E."/>
            <person name="Oguiza J.A."/>
            <person name="Ohm R."/>
            <person name="Olmedo M."/>
            <person name="Orejas M."/>
            <person name="Ortiz-Castellanos L."/>
            <person name="Pisabarro A.G."/>
            <person name="Rodriguez-Romero J."/>
            <person name="Ruiz-Herrera J."/>
            <person name="Ruiz-Vazquez R."/>
            <person name="Sanz C."/>
            <person name="Schackwitz W."/>
            <person name="Schmutz J."/>
            <person name="Shahriari M."/>
            <person name="Shelest E."/>
            <person name="Silva-Franco F."/>
            <person name="Soanes D."/>
            <person name="Syed K."/>
            <person name="Tagua V.G."/>
            <person name="Talbot N.J."/>
            <person name="Thon M."/>
            <person name="De Vries R.P."/>
            <person name="Wiebenga A."/>
            <person name="Yadav J.S."/>
            <person name="Braun E.L."/>
            <person name="Baker S."/>
            <person name="Garre V."/>
            <person name="Horwitz B."/>
            <person name="Torres-Martinez S."/>
            <person name="Idnurm A."/>
            <person name="Herrera-Estrella A."/>
            <person name="Gabaldon T."/>
            <person name="Grigoriev I.V."/>
        </authorList>
    </citation>
    <scope>NUCLEOTIDE SEQUENCE [LARGE SCALE GENOMIC DNA]</scope>
    <source>
        <strain evidence="12 13">CBS 277.49</strain>
    </source>
</reference>
<evidence type="ECO:0000256" key="8">
    <source>
        <dbReference type="ARBA" id="ARBA00049204"/>
    </source>
</evidence>
<comment type="function">
    <text evidence="9">Destroys radicals which are normally produced within the cells and which are toxic to biological systems.</text>
</comment>
<dbReference type="InterPro" id="IPR001424">
    <property type="entry name" value="SOD_Cu_Zn_dom"/>
</dbReference>
<dbReference type="AlphaFoldDB" id="A0A168LNT1"/>
<keyword evidence="7" id="KW-1015">Disulfide bond</keyword>
<dbReference type="SUPFAM" id="SSF49329">
    <property type="entry name" value="Cu,Zn superoxide dismutase-like"/>
    <property type="match status" value="1"/>
</dbReference>
<dbReference type="Gene3D" id="2.60.40.200">
    <property type="entry name" value="Superoxide dismutase, copper/zinc binding domain"/>
    <property type="match status" value="1"/>
</dbReference>
<dbReference type="InterPro" id="IPR024134">
    <property type="entry name" value="SOD_Cu/Zn_/chaperone"/>
</dbReference>
<feature type="domain" description="Superoxide dismutase copper/zinc binding" evidence="11">
    <location>
        <begin position="47"/>
        <end position="182"/>
    </location>
</feature>
<evidence type="ECO:0000259" key="11">
    <source>
        <dbReference type="Pfam" id="PF00080"/>
    </source>
</evidence>
<evidence type="ECO:0000313" key="12">
    <source>
        <dbReference type="EMBL" id="OAD03770.1"/>
    </source>
</evidence>
<name>A0A168LNT1_MUCCL</name>
<dbReference type="VEuPathDB" id="FungiDB:MUCCIDRAFT_156244"/>
<gene>
    <name evidence="12" type="ORF">MUCCIDRAFT_156244</name>
</gene>
<dbReference type="PANTHER" id="PTHR10003">
    <property type="entry name" value="SUPEROXIDE DISMUTASE CU-ZN -RELATED"/>
    <property type="match status" value="1"/>
</dbReference>
<evidence type="ECO:0000256" key="3">
    <source>
        <dbReference type="ARBA" id="ARBA00022833"/>
    </source>
</evidence>
<comment type="catalytic activity">
    <reaction evidence="8 9">
        <text>2 superoxide + 2 H(+) = H2O2 + O2</text>
        <dbReference type="Rhea" id="RHEA:20696"/>
        <dbReference type="ChEBI" id="CHEBI:15378"/>
        <dbReference type="ChEBI" id="CHEBI:15379"/>
        <dbReference type="ChEBI" id="CHEBI:16240"/>
        <dbReference type="ChEBI" id="CHEBI:18421"/>
        <dbReference type="EC" id="1.15.1.1"/>
    </reaction>
</comment>
<dbReference type="GO" id="GO:0004784">
    <property type="term" value="F:superoxide dismutase activity"/>
    <property type="evidence" value="ECO:0007669"/>
    <property type="project" value="UniProtKB-EC"/>
</dbReference>
<dbReference type="EC" id="1.15.1.1" evidence="9"/>
<keyword evidence="6 9" id="KW-0186">Copper</keyword>
<evidence type="ECO:0000256" key="1">
    <source>
        <dbReference type="ARBA" id="ARBA00010457"/>
    </source>
</evidence>
<keyword evidence="4" id="KW-0049">Antioxidant</keyword>
<accession>A0A168LNT1</accession>
<dbReference type="STRING" id="747725.A0A168LNT1"/>
<evidence type="ECO:0000256" key="6">
    <source>
        <dbReference type="ARBA" id="ARBA00023008"/>
    </source>
</evidence>
<keyword evidence="2 9" id="KW-0479">Metal-binding</keyword>
<dbReference type="PROSITE" id="PS00332">
    <property type="entry name" value="SOD_CU_ZN_2"/>
    <property type="match status" value="1"/>
</dbReference>
<evidence type="ECO:0000313" key="13">
    <source>
        <dbReference type="Proteomes" id="UP000077051"/>
    </source>
</evidence>
<keyword evidence="13" id="KW-1185">Reference proteome</keyword>